<protein>
    <submittedName>
        <fullName evidence="2">Uncharacterized protein</fullName>
    </submittedName>
</protein>
<keyword evidence="1" id="KW-0812">Transmembrane</keyword>
<organism evidence="2 3">
    <name type="scientific">Hyphococcus flavus</name>
    <dbReference type="NCBI Taxonomy" id="1866326"/>
    <lineage>
        <taxon>Bacteria</taxon>
        <taxon>Pseudomonadati</taxon>
        <taxon>Pseudomonadota</taxon>
        <taxon>Alphaproteobacteria</taxon>
        <taxon>Parvularculales</taxon>
        <taxon>Parvularculaceae</taxon>
        <taxon>Hyphococcus</taxon>
    </lineage>
</organism>
<reference evidence="2" key="1">
    <citation type="submission" date="2023-02" db="EMBL/GenBank/DDBJ databases">
        <title>Genome sequence of Hyphococcus flavus.</title>
        <authorList>
            <person name="Rong J.-C."/>
            <person name="Zhao Q."/>
            <person name="Yi M."/>
            <person name="Wu J.-Y."/>
        </authorList>
    </citation>
    <scope>NUCLEOTIDE SEQUENCE</scope>
    <source>
        <strain evidence="2">MCCC 1K03223</strain>
    </source>
</reference>
<dbReference type="Proteomes" id="UP001214043">
    <property type="component" value="Chromosome"/>
</dbReference>
<feature type="transmembrane region" description="Helical" evidence="1">
    <location>
        <begin position="32"/>
        <end position="52"/>
    </location>
</feature>
<name>A0AAE9ZBY0_9PROT</name>
<dbReference type="KEGG" id="hfl:PUV54_16085"/>
<sequence length="371" mass="41658">MPSSTSSSKPQLARPFDDDVVRRPVPERPWRGLAIISVIATIALMVGWELYWRANWHIPGDFKNTTSLWAEQRRNAKGDATVLIGSSRILFDTDLNVWENTVGVRPIQLALEGTSPQPVLADLAADEEFNGLVVVGVTAPLTFSGYAYRGDVIEEARNEAPFERAGHVLWMQLEKLFAYTDEATRPKTMVFYAGLPLREGMRRRMEPRKLEIMNADRNTEMWSRVVDDPAYQQLARDVWGNSVGPMLEGLKDPNSPAYGAIAEQTNKIIAELGADIEKIRARGGDVVFARMPYDGLYEEIEEKAFPREKAWDKLLAETNSIGVHFKDYEALQGFYIVEWSHLAPRDAEAFTAAFVPILYEQMDTATGASAD</sequence>
<keyword evidence="1" id="KW-0472">Membrane</keyword>
<accession>A0AAE9ZBY0</accession>
<evidence type="ECO:0000313" key="3">
    <source>
        <dbReference type="Proteomes" id="UP001214043"/>
    </source>
</evidence>
<dbReference type="RefSeq" id="WP_274493359.1">
    <property type="nucleotide sequence ID" value="NZ_CP118166.1"/>
</dbReference>
<keyword evidence="1" id="KW-1133">Transmembrane helix</keyword>
<gene>
    <name evidence="2" type="ORF">PUV54_16085</name>
</gene>
<evidence type="ECO:0000313" key="2">
    <source>
        <dbReference type="EMBL" id="WDI31471.1"/>
    </source>
</evidence>
<proteinExistence type="predicted"/>
<dbReference type="EMBL" id="CP118166">
    <property type="protein sequence ID" value="WDI31471.1"/>
    <property type="molecule type" value="Genomic_DNA"/>
</dbReference>
<evidence type="ECO:0000256" key="1">
    <source>
        <dbReference type="SAM" id="Phobius"/>
    </source>
</evidence>
<dbReference type="AlphaFoldDB" id="A0AAE9ZBY0"/>
<keyword evidence="3" id="KW-1185">Reference proteome</keyword>